<evidence type="ECO:0000256" key="2">
    <source>
        <dbReference type="ARBA" id="ARBA00001946"/>
    </source>
</evidence>
<dbReference type="SUPFAM" id="SSF63433">
    <property type="entry name" value="Fumarylacetoacetate hydrolase, FAH, N-terminal domain"/>
    <property type="match status" value="1"/>
</dbReference>
<comment type="cofactor">
    <cofactor evidence="1">
        <name>Ca(2+)</name>
        <dbReference type="ChEBI" id="CHEBI:29108"/>
    </cofactor>
</comment>
<feature type="domain" description="Fumarylacetoacetase-like C-terminal" evidence="11">
    <location>
        <begin position="128"/>
        <end position="397"/>
    </location>
</feature>
<protein>
    <recommendedName>
        <fullName evidence="4">fumarylacetoacetase</fullName>
        <ecNumber evidence="4">3.7.1.2</ecNumber>
    </recommendedName>
</protein>
<evidence type="ECO:0000256" key="3">
    <source>
        <dbReference type="ARBA" id="ARBA00004782"/>
    </source>
</evidence>
<dbReference type="Pfam" id="PF01557">
    <property type="entry name" value="FAA_hydrolase"/>
    <property type="match status" value="1"/>
</dbReference>
<evidence type="ECO:0000313" key="14">
    <source>
        <dbReference type="Proteomes" id="UP000635316"/>
    </source>
</evidence>
<keyword evidence="7" id="KW-0106">Calcium</keyword>
<evidence type="ECO:0000256" key="7">
    <source>
        <dbReference type="ARBA" id="ARBA00022837"/>
    </source>
</evidence>
<dbReference type="GO" id="GO:0004334">
    <property type="term" value="F:fumarylacetoacetase activity"/>
    <property type="evidence" value="ECO:0007669"/>
    <property type="project" value="UniProtKB-EC"/>
</dbReference>
<keyword evidence="9" id="KW-0828">Tyrosine catabolism</keyword>
<dbReference type="Pfam" id="PF09298">
    <property type="entry name" value="FAA_hydrolase_N"/>
    <property type="match status" value="1"/>
</dbReference>
<name>A0ABS1EBX6_9BURK</name>
<dbReference type="InterPro" id="IPR015377">
    <property type="entry name" value="Fumarylacetoacetase_N"/>
</dbReference>
<dbReference type="InterPro" id="IPR036462">
    <property type="entry name" value="Fumarylacetoacetase_N_sf"/>
</dbReference>
<dbReference type="InterPro" id="IPR036663">
    <property type="entry name" value="Fumarylacetoacetase_C_sf"/>
</dbReference>
<evidence type="ECO:0000256" key="9">
    <source>
        <dbReference type="ARBA" id="ARBA00022878"/>
    </source>
</evidence>
<accession>A0ABS1EBX6</accession>
<dbReference type="InterPro" id="IPR011234">
    <property type="entry name" value="Fumarylacetoacetase-like_C"/>
</dbReference>
<dbReference type="PANTHER" id="PTHR43069">
    <property type="entry name" value="FUMARYLACETOACETASE"/>
    <property type="match status" value="1"/>
</dbReference>
<comment type="caution">
    <text evidence="13">The sequence shown here is derived from an EMBL/GenBank/DDBJ whole genome shotgun (WGS) entry which is preliminary data.</text>
</comment>
<evidence type="ECO:0000256" key="5">
    <source>
        <dbReference type="ARBA" id="ARBA00022723"/>
    </source>
</evidence>
<comment type="cofactor">
    <cofactor evidence="2">
        <name>Mg(2+)</name>
        <dbReference type="ChEBI" id="CHEBI:18420"/>
    </cofactor>
</comment>
<feature type="domain" description="Fumarylacetoacetase N-terminal" evidence="12">
    <location>
        <begin position="23"/>
        <end position="122"/>
    </location>
</feature>
<keyword evidence="8" id="KW-0460">Magnesium</keyword>
<dbReference type="PANTHER" id="PTHR43069:SF2">
    <property type="entry name" value="FUMARYLACETOACETASE"/>
    <property type="match status" value="1"/>
</dbReference>
<gene>
    <name evidence="13" type="primary">fahA</name>
    <name evidence="13" type="ORF">JHL22_00630</name>
</gene>
<evidence type="ECO:0000256" key="1">
    <source>
        <dbReference type="ARBA" id="ARBA00001913"/>
    </source>
</evidence>
<keyword evidence="6 13" id="KW-0378">Hydrolase</keyword>
<comment type="pathway">
    <text evidence="3">Amino-acid degradation; L-phenylalanine degradation; acetoacetate and fumarate from L-phenylalanine: step 6/6.</text>
</comment>
<dbReference type="Gene3D" id="3.90.850.10">
    <property type="entry name" value="Fumarylacetoacetase-like, C-terminal domain"/>
    <property type="match status" value="1"/>
</dbReference>
<evidence type="ECO:0000259" key="11">
    <source>
        <dbReference type="Pfam" id="PF01557"/>
    </source>
</evidence>
<keyword evidence="14" id="KW-1185">Reference proteome</keyword>
<dbReference type="EMBL" id="JAENGP010000001">
    <property type="protein sequence ID" value="MBK1779715.1"/>
    <property type="molecule type" value="Genomic_DNA"/>
</dbReference>
<dbReference type="SUPFAM" id="SSF56529">
    <property type="entry name" value="FAH"/>
    <property type="match status" value="1"/>
</dbReference>
<sequence length="435" mass="46936">MYIIDSNRNSFVPGARQSEFPLQNLPYGIFSTATQPSPRAGVAIGNRVLDLALLAREGWLPCLPAEIFSQASLNALAATGRDAWTSLRETLAGLLEEGSSLAEDPIREQALIPLQDCTLHLPFLISEYTDFYASRNHAYNCGVLFRGPDNALPPNWMHMPIAYNGRASSIVVSGTPVRRPNGQLPPGETGMPAWEPTKTLDFELEVGVFIGTGTELGEPLEADSAEAHIFGLVLLNDWSARDVQRWEYVPLGPFQSKAFASSISPWVVPLDALEPASVELPAQNPPVLPYLQTRRHRSFDIGLTVQIQPSGGKPVTVSTSNVRHLYWSFAQQIAHHTSGGCNLRTGDLLGSGTISGTTPDSLGCLLEMSKNGTQPLSLADDVHRRFLEDGDSVTFNGSASVNGLKIGFGQVSGQILPANHLSSKITQTGSINSIK</sequence>
<evidence type="ECO:0000256" key="6">
    <source>
        <dbReference type="ARBA" id="ARBA00022801"/>
    </source>
</evidence>
<dbReference type="EC" id="3.7.1.2" evidence="4"/>
<evidence type="ECO:0000256" key="8">
    <source>
        <dbReference type="ARBA" id="ARBA00022842"/>
    </source>
</evidence>
<evidence type="ECO:0000256" key="4">
    <source>
        <dbReference type="ARBA" id="ARBA00012094"/>
    </source>
</evidence>
<dbReference type="Proteomes" id="UP000635316">
    <property type="component" value="Unassembled WGS sequence"/>
</dbReference>
<evidence type="ECO:0000313" key="13">
    <source>
        <dbReference type="EMBL" id="MBK1779715.1"/>
    </source>
</evidence>
<dbReference type="RefSeq" id="WP_200232721.1">
    <property type="nucleotide sequence ID" value="NZ_JAENGP010000001.1"/>
</dbReference>
<proteinExistence type="predicted"/>
<evidence type="ECO:0000259" key="12">
    <source>
        <dbReference type="Pfam" id="PF09298"/>
    </source>
</evidence>
<dbReference type="NCBIfam" id="TIGR01266">
    <property type="entry name" value="fum_ac_acetase"/>
    <property type="match status" value="1"/>
</dbReference>
<organism evidence="13 14">
    <name type="scientific">Advenella mandrilli</name>
    <dbReference type="NCBI Taxonomy" id="2800330"/>
    <lineage>
        <taxon>Bacteria</taxon>
        <taxon>Pseudomonadati</taxon>
        <taxon>Pseudomonadota</taxon>
        <taxon>Betaproteobacteria</taxon>
        <taxon>Burkholderiales</taxon>
        <taxon>Alcaligenaceae</taxon>
    </lineage>
</organism>
<dbReference type="Gene3D" id="2.30.30.230">
    <property type="entry name" value="Fumarylacetoacetase, N-terminal domain"/>
    <property type="match status" value="1"/>
</dbReference>
<reference evidence="13 14" key="1">
    <citation type="submission" date="2020-12" db="EMBL/GenBank/DDBJ databases">
        <authorList>
            <person name="Lu T."/>
            <person name="Wang Q."/>
            <person name="Han X."/>
        </authorList>
    </citation>
    <scope>NUCLEOTIDE SEQUENCE [LARGE SCALE GENOMIC DNA]</scope>
    <source>
        <strain evidence="13 14">WQ 585</strain>
    </source>
</reference>
<keyword evidence="10" id="KW-0585">Phenylalanine catabolism</keyword>
<dbReference type="InterPro" id="IPR005959">
    <property type="entry name" value="Fumarylacetoacetase"/>
</dbReference>
<evidence type="ECO:0000256" key="10">
    <source>
        <dbReference type="ARBA" id="ARBA00023232"/>
    </source>
</evidence>
<keyword evidence="5" id="KW-0479">Metal-binding</keyword>